<name>A0A0E9TK71_ANGAN</name>
<evidence type="ECO:0000313" key="1">
    <source>
        <dbReference type="EMBL" id="JAH53991.1"/>
    </source>
</evidence>
<dbReference type="AlphaFoldDB" id="A0A0E9TK71"/>
<organism evidence="1">
    <name type="scientific">Anguilla anguilla</name>
    <name type="common">European freshwater eel</name>
    <name type="synonym">Muraena anguilla</name>
    <dbReference type="NCBI Taxonomy" id="7936"/>
    <lineage>
        <taxon>Eukaryota</taxon>
        <taxon>Metazoa</taxon>
        <taxon>Chordata</taxon>
        <taxon>Craniata</taxon>
        <taxon>Vertebrata</taxon>
        <taxon>Euteleostomi</taxon>
        <taxon>Actinopterygii</taxon>
        <taxon>Neopterygii</taxon>
        <taxon>Teleostei</taxon>
        <taxon>Anguilliformes</taxon>
        <taxon>Anguillidae</taxon>
        <taxon>Anguilla</taxon>
    </lineage>
</organism>
<dbReference type="EMBL" id="GBXM01054586">
    <property type="protein sequence ID" value="JAH53991.1"/>
    <property type="molecule type" value="Transcribed_RNA"/>
</dbReference>
<sequence>MTYSFTVSLIETVNENYKFTYSPLMQLIFSQTI</sequence>
<reference evidence="1" key="2">
    <citation type="journal article" date="2015" name="Fish Shellfish Immunol.">
        <title>Early steps in the European eel (Anguilla anguilla)-Vibrio vulnificus interaction in the gills: Role of the RtxA13 toxin.</title>
        <authorList>
            <person name="Callol A."/>
            <person name="Pajuelo D."/>
            <person name="Ebbesson L."/>
            <person name="Teles M."/>
            <person name="MacKenzie S."/>
            <person name="Amaro C."/>
        </authorList>
    </citation>
    <scope>NUCLEOTIDE SEQUENCE</scope>
</reference>
<protein>
    <submittedName>
        <fullName evidence="1">Uncharacterized protein</fullName>
    </submittedName>
</protein>
<accession>A0A0E9TK71</accession>
<reference evidence="1" key="1">
    <citation type="submission" date="2014-11" db="EMBL/GenBank/DDBJ databases">
        <authorList>
            <person name="Amaro Gonzalez C."/>
        </authorList>
    </citation>
    <scope>NUCLEOTIDE SEQUENCE</scope>
</reference>
<proteinExistence type="predicted"/>